<dbReference type="Gene3D" id="3.90.850.10">
    <property type="entry name" value="Fumarylacetoacetase-like, C-terminal domain"/>
    <property type="match status" value="1"/>
</dbReference>
<evidence type="ECO:0000256" key="4">
    <source>
        <dbReference type="ARBA" id="ARBA00012094"/>
    </source>
</evidence>
<feature type="domain" description="Fumarylacetoacetase N-terminal" evidence="12">
    <location>
        <begin position="32"/>
        <end position="135"/>
    </location>
</feature>
<dbReference type="PANTHER" id="PTHR43069:SF2">
    <property type="entry name" value="FUMARYLACETOACETASE"/>
    <property type="match status" value="1"/>
</dbReference>
<evidence type="ECO:0000256" key="1">
    <source>
        <dbReference type="ARBA" id="ARBA00001913"/>
    </source>
</evidence>
<comment type="cofactor">
    <cofactor evidence="2">
        <name>Mg(2+)</name>
        <dbReference type="ChEBI" id="CHEBI:18420"/>
    </cofactor>
</comment>
<evidence type="ECO:0000256" key="8">
    <source>
        <dbReference type="ARBA" id="ARBA00022842"/>
    </source>
</evidence>
<dbReference type="SUPFAM" id="SSF56529">
    <property type="entry name" value="FAH"/>
    <property type="match status" value="1"/>
</dbReference>
<dbReference type="SUPFAM" id="SSF63433">
    <property type="entry name" value="Fumarylacetoacetate hydrolase, FAH, N-terminal domain"/>
    <property type="match status" value="1"/>
</dbReference>
<keyword evidence="5" id="KW-0479">Metal-binding</keyword>
<proteinExistence type="predicted"/>
<keyword evidence="6" id="KW-0378">Hydrolase</keyword>
<comment type="caution">
    <text evidence="13">The sequence shown here is derived from an EMBL/GenBank/DDBJ whole genome shotgun (WGS) entry which is preliminary data.</text>
</comment>
<keyword evidence="14" id="KW-1185">Reference proteome</keyword>
<dbReference type="InterPro" id="IPR036462">
    <property type="entry name" value="Fumarylacetoacetase_N_sf"/>
</dbReference>
<reference evidence="13 14" key="1">
    <citation type="submission" date="2020-10" db="EMBL/GenBank/DDBJ databases">
        <authorList>
            <person name="Peeters C."/>
        </authorList>
    </citation>
    <scope>NUCLEOTIDE SEQUENCE [LARGE SCALE GENOMIC DNA]</scope>
    <source>
        <strain evidence="13 14">LMG 28140</strain>
    </source>
</reference>
<comment type="pathway">
    <text evidence="3">Amino-acid degradation; L-phenylalanine degradation; acetoacetate and fumarate from L-phenylalanine: step 6/6.</text>
</comment>
<evidence type="ECO:0000256" key="7">
    <source>
        <dbReference type="ARBA" id="ARBA00022837"/>
    </source>
</evidence>
<sequence>MNALSDLQATLDPSRRSWVESANDSTNDFSIQNLPFGVFSARQNDARRVGVAIGDEIVDLAALQAAGLLKLSAAKTDVFARDTLNDFIALGRETWRSVRVQLSALLARDTAMLRDDAALRARVLVRQADAKLHLPVHIPGYTDFYSSKEHATNVGSMFRDPKNALLPNWSEMPIGYNGRASSVVVSGTPVRRPNGQLKLPDQERPVFGACRKLDIELETGFVIGAGNALGEPVACADAEAHIFGMVLLNDWSARDIQQWEYVPLGPFNAKTFATTISPWIVTLDALEPFRVAQPVQEPAPLAYLRHEGRHAFDITLEVTLRPQQAKRASTIARTNFRHMYWTMAQQLAHHTVSGCNTRVGDLMGSGTISGPTDDSFGSLLELTWNGNKPLELNEGGTRSFIEDGDELTLLGWCQGDGYRVGFGACAGEIVPALK</sequence>
<evidence type="ECO:0000259" key="12">
    <source>
        <dbReference type="Pfam" id="PF09298"/>
    </source>
</evidence>
<dbReference type="Proteomes" id="UP000598032">
    <property type="component" value="Unassembled WGS sequence"/>
</dbReference>
<comment type="cofactor">
    <cofactor evidence="1">
        <name>Ca(2+)</name>
        <dbReference type="ChEBI" id="CHEBI:29108"/>
    </cofactor>
</comment>
<dbReference type="InterPro" id="IPR015377">
    <property type="entry name" value="Fumarylacetoacetase_N"/>
</dbReference>
<evidence type="ECO:0000313" key="13">
    <source>
        <dbReference type="EMBL" id="CAD6525023.1"/>
    </source>
</evidence>
<dbReference type="Pfam" id="PF09298">
    <property type="entry name" value="FAA_hydrolase_N"/>
    <property type="match status" value="1"/>
</dbReference>
<keyword evidence="10" id="KW-0585">Phenylalanine catabolism</keyword>
<keyword evidence="9" id="KW-0828">Tyrosine catabolism</keyword>
<dbReference type="EMBL" id="CAJHCP010000003">
    <property type="protein sequence ID" value="CAD6525023.1"/>
    <property type="molecule type" value="Genomic_DNA"/>
</dbReference>
<accession>A0ABM8NHA2</accession>
<protein>
    <recommendedName>
        <fullName evidence="4">fumarylacetoacetase</fullName>
        <ecNumber evidence="4">3.7.1.2</ecNumber>
    </recommendedName>
</protein>
<evidence type="ECO:0000256" key="3">
    <source>
        <dbReference type="ARBA" id="ARBA00004782"/>
    </source>
</evidence>
<dbReference type="EC" id="3.7.1.2" evidence="4"/>
<dbReference type="InterPro" id="IPR005959">
    <property type="entry name" value="Fumarylacetoacetase"/>
</dbReference>
<name>A0ABM8NHA2_9BURK</name>
<gene>
    <name evidence="13" type="ORF">LMG28140_01725</name>
</gene>
<dbReference type="Pfam" id="PF01557">
    <property type="entry name" value="FAA_hydrolase"/>
    <property type="match status" value="1"/>
</dbReference>
<dbReference type="NCBIfam" id="TIGR01266">
    <property type="entry name" value="fum_ac_acetase"/>
    <property type="match status" value="1"/>
</dbReference>
<organism evidence="13 14">
    <name type="scientific">Paraburkholderia metrosideri</name>
    <dbReference type="NCBI Taxonomy" id="580937"/>
    <lineage>
        <taxon>Bacteria</taxon>
        <taxon>Pseudomonadati</taxon>
        <taxon>Pseudomonadota</taxon>
        <taxon>Betaproteobacteria</taxon>
        <taxon>Burkholderiales</taxon>
        <taxon>Burkholderiaceae</taxon>
        <taxon>Paraburkholderia</taxon>
    </lineage>
</organism>
<dbReference type="Gene3D" id="2.30.30.230">
    <property type="entry name" value="Fumarylacetoacetase, N-terminal domain"/>
    <property type="match status" value="1"/>
</dbReference>
<evidence type="ECO:0000256" key="6">
    <source>
        <dbReference type="ARBA" id="ARBA00022801"/>
    </source>
</evidence>
<keyword evidence="8" id="KW-0460">Magnesium</keyword>
<evidence type="ECO:0000313" key="14">
    <source>
        <dbReference type="Proteomes" id="UP000598032"/>
    </source>
</evidence>
<evidence type="ECO:0000259" key="11">
    <source>
        <dbReference type="Pfam" id="PF01557"/>
    </source>
</evidence>
<evidence type="ECO:0000256" key="9">
    <source>
        <dbReference type="ARBA" id="ARBA00022878"/>
    </source>
</evidence>
<dbReference type="PANTHER" id="PTHR43069">
    <property type="entry name" value="FUMARYLACETOACETASE"/>
    <property type="match status" value="1"/>
</dbReference>
<evidence type="ECO:0000256" key="10">
    <source>
        <dbReference type="ARBA" id="ARBA00023232"/>
    </source>
</evidence>
<evidence type="ECO:0000256" key="2">
    <source>
        <dbReference type="ARBA" id="ARBA00001946"/>
    </source>
</evidence>
<dbReference type="RefSeq" id="WP_201641831.1">
    <property type="nucleotide sequence ID" value="NZ_CAJHCP010000003.1"/>
</dbReference>
<keyword evidence="7" id="KW-0106">Calcium</keyword>
<evidence type="ECO:0000256" key="5">
    <source>
        <dbReference type="ARBA" id="ARBA00022723"/>
    </source>
</evidence>
<dbReference type="InterPro" id="IPR036663">
    <property type="entry name" value="Fumarylacetoacetase_C_sf"/>
</dbReference>
<feature type="domain" description="Fumarylacetoacetase-like C-terminal" evidence="11">
    <location>
        <begin position="141"/>
        <end position="409"/>
    </location>
</feature>
<dbReference type="InterPro" id="IPR011234">
    <property type="entry name" value="Fumarylacetoacetase-like_C"/>
</dbReference>